<evidence type="ECO:0000313" key="9">
    <source>
        <dbReference type="EMBL" id="MBR7837501.1"/>
    </source>
</evidence>
<dbReference type="Proteomes" id="UP000675781">
    <property type="component" value="Unassembled WGS sequence"/>
</dbReference>
<dbReference type="FunFam" id="3.20.20.80:FF:000055">
    <property type="entry name" value="Trehalose synthase"/>
    <property type="match status" value="1"/>
</dbReference>
<dbReference type="Pfam" id="PF00128">
    <property type="entry name" value="Alpha-amylase"/>
    <property type="match status" value="2"/>
</dbReference>
<dbReference type="GO" id="GO:0005975">
    <property type="term" value="P:carbohydrate metabolic process"/>
    <property type="evidence" value="ECO:0007669"/>
    <property type="project" value="InterPro"/>
</dbReference>
<dbReference type="CDD" id="cd11334">
    <property type="entry name" value="AmyAc_TreS"/>
    <property type="match status" value="1"/>
</dbReference>
<keyword evidence="6" id="KW-0378">Hydrolase</keyword>
<evidence type="ECO:0000256" key="4">
    <source>
        <dbReference type="ARBA" id="ARBA00022837"/>
    </source>
</evidence>
<feature type="domain" description="Glycosyl hydrolase family 13 catalytic" evidence="8">
    <location>
        <begin position="42"/>
        <end position="444"/>
    </location>
</feature>
<dbReference type="AlphaFoldDB" id="A0A941EV16"/>
<dbReference type="PANTHER" id="PTHR10357">
    <property type="entry name" value="ALPHA-AMYLASE FAMILY MEMBER"/>
    <property type="match status" value="1"/>
</dbReference>
<reference evidence="9" key="1">
    <citation type="submission" date="2021-04" db="EMBL/GenBank/DDBJ databases">
        <title>Genome based classification of Actinospica acidithermotolerans sp. nov., an actinobacterium isolated from an Indonesian hot spring.</title>
        <authorList>
            <person name="Kusuma A.B."/>
            <person name="Putra K.E."/>
            <person name="Nafisah S."/>
            <person name="Loh J."/>
            <person name="Nouioui I."/>
            <person name="Goodfellow M."/>
        </authorList>
    </citation>
    <scope>NUCLEOTIDE SEQUENCE</scope>
    <source>
        <strain evidence="9">CSCA 57</strain>
    </source>
</reference>
<feature type="region of interest" description="Disordered" evidence="7">
    <location>
        <begin position="1"/>
        <end position="25"/>
    </location>
</feature>
<dbReference type="EMBL" id="JAGSOG010000209">
    <property type="protein sequence ID" value="MBR7837501.1"/>
    <property type="molecule type" value="Genomic_DNA"/>
</dbReference>
<evidence type="ECO:0000313" key="10">
    <source>
        <dbReference type="Proteomes" id="UP000675781"/>
    </source>
</evidence>
<comment type="catalytic activity">
    <reaction evidence="1">
        <text>D-maltose = alpha,alpha-trehalose</text>
        <dbReference type="Rhea" id="RHEA:15145"/>
        <dbReference type="ChEBI" id="CHEBI:16551"/>
        <dbReference type="ChEBI" id="CHEBI:17306"/>
        <dbReference type="EC" id="5.4.99.16"/>
    </reaction>
</comment>
<comment type="caution">
    <text evidence="9">The sequence shown here is derived from an EMBL/GenBank/DDBJ whole genome shotgun (WGS) entry which is preliminary data.</text>
</comment>
<dbReference type="EC" id="3.2.1.1" evidence="6"/>
<proteinExistence type="inferred from homology"/>
<evidence type="ECO:0000256" key="6">
    <source>
        <dbReference type="RuleBase" id="RU361134"/>
    </source>
</evidence>
<dbReference type="SMART" id="SM00642">
    <property type="entry name" value="Aamy"/>
    <property type="match status" value="1"/>
</dbReference>
<evidence type="ECO:0000256" key="5">
    <source>
        <dbReference type="ARBA" id="ARBA00023235"/>
    </source>
</evidence>
<dbReference type="NCBIfam" id="TIGR02456">
    <property type="entry name" value="treS_nterm"/>
    <property type="match status" value="1"/>
</dbReference>
<keyword evidence="6" id="KW-0326">Glycosidase</keyword>
<gene>
    <name evidence="9" type="primary">treS</name>
    <name evidence="9" type="ORF">KDL01_29750</name>
</gene>
<evidence type="ECO:0000256" key="7">
    <source>
        <dbReference type="SAM" id="MobiDB-lite"/>
    </source>
</evidence>
<evidence type="ECO:0000256" key="2">
    <source>
        <dbReference type="ARBA" id="ARBA00005496"/>
    </source>
</evidence>
<evidence type="ECO:0000256" key="3">
    <source>
        <dbReference type="ARBA" id="ARBA00022723"/>
    </source>
</evidence>
<dbReference type="InterPro" id="IPR012810">
    <property type="entry name" value="TreS/a-amylase_N"/>
</dbReference>
<dbReference type="SUPFAM" id="SSF51011">
    <property type="entry name" value="Glycosyl hydrolase domain"/>
    <property type="match status" value="1"/>
</dbReference>
<dbReference type="Gene3D" id="2.60.40.1180">
    <property type="entry name" value="Golgi alpha-mannosidase II"/>
    <property type="match status" value="1"/>
</dbReference>
<dbReference type="PANTHER" id="PTHR10357:SF219">
    <property type="entry name" value="MALTOSE ALPHA-D-GLUCOSYLTRANSFERASE"/>
    <property type="match status" value="1"/>
</dbReference>
<accession>A0A941EV16</accession>
<dbReference type="RefSeq" id="WP_212531968.1">
    <property type="nucleotide sequence ID" value="NZ_JAGSOG010000209.1"/>
</dbReference>
<sequence>MSDITTSHAQEAPPTEPVADSPLDVPKSERDPYWFKRAVFYEVFVRSFQDDNEDGVGDFKGLTTRLDYLHWLGIDCIWLPPFFKSPLRDGGYDVLDYTGILAEFGDLGDFVKFVEAAHERGIRVIIDVVMNHTSDQHPWFQSSRNDPQGPYGDFYVWADDDAGMPEARIIFSDTEISNWSFDQVRKQYYWHRFFSHQPDLNYYNPKVRKKMMAALRFWLDLGIDGFRLDAVPYLYHEEGTNGENLPQSHAFLKEVRAMVDQFYPDRVLLAEANQWPADAVDYFGDPATGGDECHMAFHFPVMPRIFMAVRKGTAAPISEILAQTPSIPEHAQWGIFLRNHDELTLEMVTDEERDYMYAEYAKDPRMKANVGIRRRLAPLLDNDRRQMELFSALLFSLPGSPVLYYGDEIGMGDNIWLGDRDGVRTPMQWTPDRNTGFSRCDPGRLYLPVIMDPVYGYQRTNVESQTKDTSSLLHWTKRMIEVRRENPAFGLGSYVEVESTNPAVLAFVRELPADRAPDGKDSVVLCAMNLSRLPQPTELDLTRFRASEPVEMLGGVPFRKIGDAPYPLTMSGHGFFWFRLDERDEEVLAAGF</sequence>
<dbReference type="Gene3D" id="3.90.400.10">
    <property type="entry name" value="Oligo-1,6-glucosidase, Domain 2"/>
    <property type="match status" value="1"/>
</dbReference>
<dbReference type="InterPro" id="IPR045857">
    <property type="entry name" value="O16G_dom_2"/>
</dbReference>
<organism evidence="9 10">
    <name type="scientific">Actinospica durhamensis</name>
    <dbReference type="NCBI Taxonomy" id="1508375"/>
    <lineage>
        <taxon>Bacteria</taxon>
        <taxon>Bacillati</taxon>
        <taxon>Actinomycetota</taxon>
        <taxon>Actinomycetes</taxon>
        <taxon>Catenulisporales</taxon>
        <taxon>Actinospicaceae</taxon>
        <taxon>Actinospica</taxon>
    </lineage>
</organism>
<dbReference type="InterPro" id="IPR032091">
    <property type="entry name" value="Malt_amylase-like_C"/>
</dbReference>
<evidence type="ECO:0000256" key="1">
    <source>
        <dbReference type="ARBA" id="ARBA00001595"/>
    </source>
</evidence>
<evidence type="ECO:0000259" key="8">
    <source>
        <dbReference type="SMART" id="SM00642"/>
    </source>
</evidence>
<dbReference type="GO" id="GO:0046872">
    <property type="term" value="F:metal ion binding"/>
    <property type="evidence" value="ECO:0007669"/>
    <property type="project" value="UniProtKB-KW"/>
</dbReference>
<keyword evidence="10" id="KW-1185">Reference proteome</keyword>
<name>A0A941EV16_9ACTN</name>
<dbReference type="Gene3D" id="3.20.20.80">
    <property type="entry name" value="Glycosidases"/>
    <property type="match status" value="1"/>
</dbReference>
<keyword evidence="6" id="KW-0119">Carbohydrate metabolism</keyword>
<dbReference type="GO" id="GO:0047471">
    <property type="term" value="F:maltose alpha-D-glucosyltransferase activity"/>
    <property type="evidence" value="ECO:0007669"/>
    <property type="project" value="UniProtKB-EC"/>
</dbReference>
<keyword evidence="3" id="KW-0479">Metal-binding</keyword>
<comment type="catalytic activity">
    <reaction evidence="6">
        <text>Endohydrolysis of (1-&gt;4)-alpha-D-glucosidic linkages in polysaccharides containing three or more (1-&gt;4)-alpha-linked D-glucose units.</text>
        <dbReference type="EC" id="3.2.1.1"/>
    </reaction>
</comment>
<dbReference type="SUPFAM" id="SSF51445">
    <property type="entry name" value="(Trans)glycosidases"/>
    <property type="match status" value="1"/>
</dbReference>
<comment type="similarity">
    <text evidence="2">Belongs to the glycosyl hydrolase 13 family. TreS subfamily.</text>
</comment>
<dbReference type="GO" id="GO:0004556">
    <property type="term" value="F:alpha-amylase activity"/>
    <property type="evidence" value="ECO:0007669"/>
    <property type="project" value="UniProtKB-UniRule"/>
</dbReference>
<dbReference type="InterPro" id="IPR017853">
    <property type="entry name" value="GH"/>
</dbReference>
<dbReference type="InterPro" id="IPR006046">
    <property type="entry name" value="Alpha_amylase"/>
</dbReference>
<dbReference type="InterPro" id="IPR006047">
    <property type="entry name" value="GH13_cat_dom"/>
</dbReference>
<dbReference type="PRINTS" id="PR00110">
    <property type="entry name" value="ALPHAAMYLASE"/>
</dbReference>
<keyword evidence="5 9" id="KW-0413">Isomerase</keyword>
<keyword evidence="4" id="KW-0106">Calcium</keyword>
<dbReference type="InterPro" id="IPR013780">
    <property type="entry name" value="Glyco_hydro_b"/>
</dbReference>
<protein>
    <recommendedName>
        <fullName evidence="6">Alpha-amylase</fullName>
        <ecNumber evidence="6">3.2.1.1</ecNumber>
    </recommendedName>
</protein>
<dbReference type="Pfam" id="PF16657">
    <property type="entry name" value="Malt_amylase_C"/>
    <property type="match status" value="1"/>
</dbReference>